<evidence type="ECO:0008006" key="3">
    <source>
        <dbReference type="Google" id="ProtNLM"/>
    </source>
</evidence>
<dbReference type="SUPFAM" id="SSF53335">
    <property type="entry name" value="S-adenosyl-L-methionine-dependent methyltransferases"/>
    <property type="match status" value="1"/>
</dbReference>
<reference evidence="2" key="1">
    <citation type="journal article" date="2015" name="Nature">
        <title>Complex archaea that bridge the gap between prokaryotes and eukaryotes.</title>
        <authorList>
            <person name="Spang A."/>
            <person name="Saw J.H."/>
            <person name="Jorgensen S.L."/>
            <person name="Zaremba-Niedzwiedzka K."/>
            <person name="Martijn J."/>
            <person name="Lind A.E."/>
            <person name="van Eijk R."/>
            <person name="Schleper C."/>
            <person name="Guy L."/>
            <person name="Ettema T.J."/>
        </authorList>
    </citation>
    <scope>NUCLEOTIDE SEQUENCE</scope>
</reference>
<dbReference type="Gene3D" id="3.40.50.150">
    <property type="entry name" value="Vaccinia Virus protein VP39"/>
    <property type="match status" value="1"/>
</dbReference>
<protein>
    <recommendedName>
        <fullName evidence="3">Methyltransferase domain-containing protein</fullName>
    </recommendedName>
</protein>
<evidence type="ECO:0000313" key="1">
    <source>
        <dbReference type="EMBL" id="KKL65742.1"/>
    </source>
</evidence>
<accession>A0A0F9GKI8</accession>
<name>A0A0F9GKI8_9ZZZZ</name>
<dbReference type="InterPro" id="IPR029063">
    <property type="entry name" value="SAM-dependent_MTases_sf"/>
</dbReference>
<evidence type="ECO:0000313" key="2">
    <source>
        <dbReference type="EMBL" id="KKL69910.1"/>
    </source>
</evidence>
<gene>
    <name evidence="2" type="ORF">LCGC14_2110220</name>
    <name evidence="1" type="ORF">LCGC14_2151920</name>
</gene>
<organism evidence="2">
    <name type="scientific">marine sediment metagenome</name>
    <dbReference type="NCBI Taxonomy" id="412755"/>
    <lineage>
        <taxon>unclassified sequences</taxon>
        <taxon>metagenomes</taxon>
        <taxon>ecological metagenomes</taxon>
    </lineage>
</organism>
<comment type="caution">
    <text evidence="2">The sequence shown here is derived from an EMBL/GenBank/DDBJ whole genome shotgun (WGS) entry which is preliminary data.</text>
</comment>
<proteinExistence type="predicted"/>
<feature type="non-terminal residue" evidence="2">
    <location>
        <position position="1"/>
    </location>
</feature>
<dbReference type="EMBL" id="LAZR01026063">
    <property type="protein sequence ID" value="KKL69910.1"/>
    <property type="molecule type" value="Genomic_DNA"/>
</dbReference>
<dbReference type="AlphaFoldDB" id="A0A0F9GKI8"/>
<sequence length="206" mass="23721">KNKMAFSSSEGKLFFRDWLTRMFLENQVRTILDVGAGAGVYGIAAKEAFHEAQAIYMKYNYVDLPHKGIIIHAVEIFRPYIERFGLNGIYDIIHVCPVAEIAERGANYDLVIFGDVLEHMVKEEALKVWNSFKQNSRFVYLSLPCKIEGKAWSLGYDQEPSEGDENKYELHQHDWKYDEILNELGPFLWQVPLPTVVTMIAEGNLK</sequence>
<dbReference type="EMBL" id="LAZR01027434">
    <property type="protein sequence ID" value="KKL65742.1"/>
    <property type="molecule type" value="Genomic_DNA"/>
</dbReference>